<name>D1C6K3_SPHTD</name>
<dbReference type="PANTHER" id="PTHR43163">
    <property type="entry name" value="DIPEPTIDE TRANSPORT SYSTEM PERMEASE PROTEIN DPPB-RELATED"/>
    <property type="match status" value="1"/>
</dbReference>
<feature type="transmembrane region" description="Helical" evidence="7">
    <location>
        <begin position="102"/>
        <end position="124"/>
    </location>
</feature>
<dbReference type="GO" id="GO:0005886">
    <property type="term" value="C:plasma membrane"/>
    <property type="evidence" value="ECO:0007669"/>
    <property type="project" value="UniProtKB-SubCell"/>
</dbReference>
<comment type="similarity">
    <text evidence="7">Belongs to the binding-protein-dependent transport system permease family.</text>
</comment>
<dbReference type="AlphaFoldDB" id="D1C6K3"/>
<dbReference type="RefSeq" id="WP_012872674.1">
    <property type="nucleotide sequence ID" value="NC_013523.1"/>
</dbReference>
<dbReference type="Pfam" id="PF19300">
    <property type="entry name" value="BPD_transp_1_N"/>
    <property type="match status" value="1"/>
</dbReference>
<comment type="subcellular location">
    <subcellularLocation>
        <location evidence="1 7">Cell membrane</location>
        <topology evidence="1 7">Multi-pass membrane protein</topology>
    </subcellularLocation>
</comment>
<dbReference type="PROSITE" id="PS50928">
    <property type="entry name" value="ABC_TM1"/>
    <property type="match status" value="1"/>
</dbReference>
<dbReference type="Pfam" id="PF00528">
    <property type="entry name" value="BPD_transp_1"/>
    <property type="match status" value="1"/>
</dbReference>
<accession>D1C6K3</accession>
<keyword evidence="3" id="KW-1003">Cell membrane</keyword>
<evidence type="ECO:0000256" key="7">
    <source>
        <dbReference type="RuleBase" id="RU363032"/>
    </source>
</evidence>
<dbReference type="InParanoid" id="D1C6K3"/>
<feature type="transmembrane region" description="Helical" evidence="7">
    <location>
        <begin position="258"/>
        <end position="283"/>
    </location>
</feature>
<keyword evidence="6 7" id="KW-0472">Membrane</keyword>
<evidence type="ECO:0000313" key="10">
    <source>
        <dbReference type="Proteomes" id="UP000002027"/>
    </source>
</evidence>
<evidence type="ECO:0000256" key="3">
    <source>
        <dbReference type="ARBA" id="ARBA00022475"/>
    </source>
</evidence>
<dbReference type="InterPro" id="IPR000515">
    <property type="entry name" value="MetI-like"/>
</dbReference>
<reference evidence="10" key="1">
    <citation type="submission" date="2009-11" db="EMBL/GenBank/DDBJ databases">
        <title>The complete chromosome 1 of Sphaerobacter thermophilus DSM 20745.</title>
        <authorList>
            <person name="Lucas S."/>
            <person name="Copeland A."/>
            <person name="Lapidus A."/>
            <person name="Glavina del Rio T."/>
            <person name="Dalin E."/>
            <person name="Tice H."/>
            <person name="Bruce D."/>
            <person name="Goodwin L."/>
            <person name="Pitluck S."/>
            <person name="Kyrpides N."/>
            <person name="Mavromatis K."/>
            <person name="Ivanova N."/>
            <person name="Mikhailova N."/>
            <person name="LaButti K.M."/>
            <person name="Clum A."/>
            <person name="Sun H.I."/>
            <person name="Brettin T."/>
            <person name="Detter J.C."/>
            <person name="Han C."/>
            <person name="Larimer F."/>
            <person name="Land M."/>
            <person name="Hauser L."/>
            <person name="Markowitz V."/>
            <person name="Cheng J.F."/>
            <person name="Hugenholtz P."/>
            <person name="Woyke T."/>
            <person name="Wu D."/>
            <person name="Steenblock K."/>
            <person name="Schneider S."/>
            <person name="Pukall R."/>
            <person name="Goeker M."/>
            <person name="Klenk H.P."/>
            <person name="Eisen J.A."/>
        </authorList>
    </citation>
    <scope>NUCLEOTIDE SEQUENCE [LARGE SCALE GENOMIC DNA]</scope>
    <source>
        <strain evidence="10">ATCC 49802 / DSM 20745 / S 6022</strain>
    </source>
</reference>
<feature type="transmembrane region" description="Helical" evidence="7">
    <location>
        <begin position="303"/>
        <end position="329"/>
    </location>
</feature>
<dbReference type="Gene3D" id="1.10.3720.10">
    <property type="entry name" value="MetI-like"/>
    <property type="match status" value="1"/>
</dbReference>
<gene>
    <name evidence="9" type="ordered locus">Sthe_2204</name>
</gene>
<keyword evidence="10" id="KW-1185">Reference proteome</keyword>
<dbReference type="SUPFAM" id="SSF161098">
    <property type="entry name" value="MetI-like"/>
    <property type="match status" value="1"/>
</dbReference>
<dbReference type="InterPro" id="IPR035906">
    <property type="entry name" value="MetI-like_sf"/>
</dbReference>
<sequence>MLVSLIVRRLVFLVFVLIILSAVTFTLSHIVPSDPARIIAGPRASAEAVQKVREEYGLDQPLHRQYIRYMSGLVHFDFGKSLSSRRPVKQDLKEYLPATVELTLYAILFAVVVGVPLGIVSAIYRNSVIDAVGRVISVLGLSIPSFWLALVLQFLLFARLGLLPDGQRLPIGVQPPPTITSLYTIDSLLTGNISVFLTAAKHLLLPAFVLGFSSMAVITRMTRAGMLEVMGQDYIRTARAKGLRQKVVILRHALRNALLPAITVIGLQIGLLLSGAVLVEIIFSWPGIGRYAFQAIQTFDYNAVITVTLIIGAAYVTVNTLVDLVYFLLDPRISVT</sequence>
<evidence type="ECO:0000259" key="8">
    <source>
        <dbReference type="PROSITE" id="PS50928"/>
    </source>
</evidence>
<organism evidence="9 10">
    <name type="scientific">Sphaerobacter thermophilus (strain ATCC 49802 / DSM 20745 / KCCM 41009 / NCIMB 13125 / S 6022)</name>
    <dbReference type="NCBI Taxonomy" id="479434"/>
    <lineage>
        <taxon>Bacteria</taxon>
        <taxon>Pseudomonadati</taxon>
        <taxon>Thermomicrobiota</taxon>
        <taxon>Thermomicrobia</taxon>
        <taxon>Sphaerobacterales</taxon>
        <taxon>Sphaerobacterineae</taxon>
        <taxon>Sphaerobacteraceae</taxon>
        <taxon>Sphaerobacter</taxon>
    </lineage>
</organism>
<evidence type="ECO:0000256" key="1">
    <source>
        <dbReference type="ARBA" id="ARBA00004651"/>
    </source>
</evidence>
<dbReference type="PANTHER" id="PTHR43163:SF6">
    <property type="entry name" value="DIPEPTIDE TRANSPORT SYSTEM PERMEASE PROTEIN DPPB-RELATED"/>
    <property type="match status" value="1"/>
</dbReference>
<dbReference type="Proteomes" id="UP000002027">
    <property type="component" value="Chromosome 1"/>
</dbReference>
<reference evidence="9 10" key="2">
    <citation type="journal article" date="2010" name="Stand. Genomic Sci.">
        <title>Complete genome sequence of Desulfohalobium retbaense type strain (HR(100)).</title>
        <authorList>
            <person name="Spring S."/>
            <person name="Nolan M."/>
            <person name="Lapidus A."/>
            <person name="Glavina Del Rio T."/>
            <person name="Copeland A."/>
            <person name="Tice H."/>
            <person name="Cheng J.F."/>
            <person name="Lucas S."/>
            <person name="Land M."/>
            <person name="Chen F."/>
            <person name="Bruce D."/>
            <person name="Goodwin L."/>
            <person name="Pitluck S."/>
            <person name="Ivanova N."/>
            <person name="Mavromatis K."/>
            <person name="Mikhailova N."/>
            <person name="Pati A."/>
            <person name="Chen A."/>
            <person name="Palaniappan K."/>
            <person name="Hauser L."/>
            <person name="Chang Y.J."/>
            <person name="Jeffries C.D."/>
            <person name="Munk C."/>
            <person name="Kiss H."/>
            <person name="Chain P."/>
            <person name="Han C."/>
            <person name="Brettin T."/>
            <person name="Detter J.C."/>
            <person name="Schuler E."/>
            <person name="Goker M."/>
            <person name="Rohde M."/>
            <person name="Bristow J."/>
            <person name="Eisen J.A."/>
            <person name="Markowitz V."/>
            <person name="Hugenholtz P."/>
            <person name="Kyrpides N.C."/>
            <person name="Klenk H.P."/>
        </authorList>
    </citation>
    <scope>NUCLEOTIDE SEQUENCE [LARGE SCALE GENOMIC DNA]</scope>
    <source>
        <strain evidence="10">ATCC 49802 / DSM 20745 / S 6022</strain>
    </source>
</reference>
<evidence type="ECO:0000313" key="9">
    <source>
        <dbReference type="EMBL" id="ACZ39628.1"/>
    </source>
</evidence>
<feature type="transmembrane region" description="Helical" evidence="7">
    <location>
        <begin position="193"/>
        <end position="218"/>
    </location>
</feature>
<dbReference type="HOGENOM" id="CLU_036879_0_0_0"/>
<dbReference type="eggNOG" id="COG0601">
    <property type="taxonomic scope" value="Bacteria"/>
</dbReference>
<feature type="transmembrane region" description="Helical" evidence="7">
    <location>
        <begin position="136"/>
        <end position="158"/>
    </location>
</feature>
<keyword evidence="2 7" id="KW-0813">Transport</keyword>
<protein>
    <submittedName>
        <fullName evidence="9">Binding-protein-dependent transport systems inner membrane component</fullName>
    </submittedName>
</protein>
<dbReference type="OrthoDB" id="9772184at2"/>
<keyword evidence="5 7" id="KW-1133">Transmembrane helix</keyword>
<dbReference type="CDD" id="cd06261">
    <property type="entry name" value="TM_PBP2"/>
    <property type="match status" value="1"/>
</dbReference>
<keyword evidence="4 7" id="KW-0812">Transmembrane</keyword>
<evidence type="ECO:0000256" key="2">
    <source>
        <dbReference type="ARBA" id="ARBA00022448"/>
    </source>
</evidence>
<dbReference type="STRING" id="479434.Sthe_2204"/>
<dbReference type="EMBL" id="CP001823">
    <property type="protein sequence ID" value="ACZ39628.1"/>
    <property type="molecule type" value="Genomic_DNA"/>
</dbReference>
<dbReference type="KEGG" id="sti:Sthe_2204"/>
<dbReference type="InterPro" id="IPR045621">
    <property type="entry name" value="BPD_transp_1_N"/>
</dbReference>
<evidence type="ECO:0000256" key="5">
    <source>
        <dbReference type="ARBA" id="ARBA00022989"/>
    </source>
</evidence>
<dbReference type="GO" id="GO:0055085">
    <property type="term" value="P:transmembrane transport"/>
    <property type="evidence" value="ECO:0007669"/>
    <property type="project" value="InterPro"/>
</dbReference>
<evidence type="ECO:0000256" key="6">
    <source>
        <dbReference type="ARBA" id="ARBA00023136"/>
    </source>
</evidence>
<feature type="domain" description="ABC transmembrane type-1" evidence="8">
    <location>
        <begin position="96"/>
        <end position="322"/>
    </location>
</feature>
<proteinExistence type="inferred from homology"/>
<evidence type="ECO:0000256" key="4">
    <source>
        <dbReference type="ARBA" id="ARBA00022692"/>
    </source>
</evidence>